<reference evidence="1" key="1">
    <citation type="submission" date="2018-01" db="EMBL/GenBank/DDBJ databases">
        <title>Genomic characterization of Leptospira inadai serogroup Lyme isolated from captured rat in Brazil and comparative analysis with human reference strain.</title>
        <authorList>
            <person name="Moreno L.Z."/>
            <person name="Loureiro A.P."/>
            <person name="Miraglia F."/>
            <person name="Kremer F.S."/>
            <person name="Eslabao M.R."/>
            <person name="Dellagostin O.A."/>
            <person name="Lilenbaum W."/>
            <person name="Moreno A.M."/>
        </authorList>
    </citation>
    <scope>NUCLEOTIDE SEQUENCE [LARGE SCALE GENOMIC DNA]</scope>
    <source>
        <strain evidence="1">M34/99</strain>
    </source>
</reference>
<gene>
    <name evidence="1" type="ORF">BES34_016935</name>
</gene>
<sequence length="74" mass="8948">MEPFPNQAYRAYPFQKSRKHRVWRPGSSTIIPLEPNDRFFASIHARPIIIGWTQFYGNAELHYVFRKFQYGRFL</sequence>
<evidence type="ECO:0000313" key="1">
    <source>
        <dbReference type="EMBL" id="PNV73594.1"/>
    </source>
</evidence>
<keyword evidence="2" id="KW-1185">Reference proteome</keyword>
<accession>A0ABX4YEY2</accession>
<proteinExistence type="predicted"/>
<protein>
    <submittedName>
        <fullName evidence="1">Uncharacterized protein</fullName>
    </submittedName>
</protein>
<organism evidence="1 2">
    <name type="scientific">Leptospira inadai serovar Lyme</name>
    <dbReference type="NCBI Taxonomy" id="293084"/>
    <lineage>
        <taxon>Bacteria</taxon>
        <taxon>Pseudomonadati</taxon>
        <taxon>Spirochaetota</taxon>
        <taxon>Spirochaetia</taxon>
        <taxon>Leptospirales</taxon>
        <taxon>Leptospiraceae</taxon>
        <taxon>Leptospira</taxon>
    </lineage>
</organism>
<comment type="caution">
    <text evidence="1">The sequence shown here is derived from an EMBL/GenBank/DDBJ whole genome shotgun (WGS) entry which is preliminary data.</text>
</comment>
<name>A0ABX4YEY2_9LEPT</name>
<dbReference type="Proteomes" id="UP000094669">
    <property type="component" value="Unassembled WGS sequence"/>
</dbReference>
<dbReference type="EMBL" id="MCRM02000022">
    <property type="protein sequence ID" value="PNV73594.1"/>
    <property type="molecule type" value="Genomic_DNA"/>
</dbReference>
<evidence type="ECO:0000313" key="2">
    <source>
        <dbReference type="Proteomes" id="UP000094669"/>
    </source>
</evidence>